<protein>
    <submittedName>
        <fullName evidence="2">Uncharacterized protein</fullName>
    </submittedName>
</protein>
<evidence type="ECO:0000313" key="3">
    <source>
        <dbReference type="Proteomes" id="UP000654075"/>
    </source>
</evidence>
<name>A0A813DH60_POLGL</name>
<feature type="region of interest" description="Disordered" evidence="1">
    <location>
        <begin position="1"/>
        <end position="62"/>
    </location>
</feature>
<proteinExistence type="predicted"/>
<dbReference type="Proteomes" id="UP000654075">
    <property type="component" value="Unassembled WGS sequence"/>
</dbReference>
<evidence type="ECO:0000313" key="2">
    <source>
        <dbReference type="EMBL" id="CAE8585335.1"/>
    </source>
</evidence>
<comment type="caution">
    <text evidence="2">The sequence shown here is derived from an EMBL/GenBank/DDBJ whole genome shotgun (WGS) entry which is preliminary data.</text>
</comment>
<dbReference type="EMBL" id="CAJNNV010001574">
    <property type="protein sequence ID" value="CAE8585335.1"/>
    <property type="molecule type" value="Genomic_DNA"/>
</dbReference>
<sequence>MPKPGPLPVGPVKRSLGSDNGSRAQEEPPKDEALGPRSHKFPRQREGSAGLPPPKSSAALDARSESLAREVISALLEMVLKRYNHSKLPEVPKLLLQHRTAELQLVRAVLNEYVELNGGPLPVGEQKAAHDSVVSHYSELLRSLRTRLSGPRLERERQPAGPKFFENRFVCSPGEDPAPRDQSPEETFTFEGKPMDYFLMKVWELFNERVELASVADCSAGPEAASPRDGKTRENQPKQVALLAVGRCGKGEQRTLGSAATARTITPLDRQLKIAWGVRYQRILMSSSTLLRFHTDRGLHVTDKS</sequence>
<dbReference type="AlphaFoldDB" id="A0A813DH60"/>
<reference evidence="2" key="1">
    <citation type="submission" date="2021-02" db="EMBL/GenBank/DDBJ databases">
        <authorList>
            <person name="Dougan E. K."/>
            <person name="Rhodes N."/>
            <person name="Thang M."/>
            <person name="Chan C."/>
        </authorList>
    </citation>
    <scope>NUCLEOTIDE SEQUENCE</scope>
</reference>
<keyword evidence="3" id="KW-1185">Reference proteome</keyword>
<feature type="compositionally biased region" description="Basic and acidic residues" evidence="1">
    <location>
        <begin position="24"/>
        <end position="34"/>
    </location>
</feature>
<organism evidence="2 3">
    <name type="scientific">Polarella glacialis</name>
    <name type="common">Dinoflagellate</name>
    <dbReference type="NCBI Taxonomy" id="89957"/>
    <lineage>
        <taxon>Eukaryota</taxon>
        <taxon>Sar</taxon>
        <taxon>Alveolata</taxon>
        <taxon>Dinophyceae</taxon>
        <taxon>Suessiales</taxon>
        <taxon>Suessiaceae</taxon>
        <taxon>Polarella</taxon>
    </lineage>
</organism>
<evidence type="ECO:0000256" key="1">
    <source>
        <dbReference type="SAM" id="MobiDB-lite"/>
    </source>
</evidence>
<gene>
    <name evidence="2" type="ORF">PGLA1383_LOCUS4245</name>
</gene>
<accession>A0A813DH60</accession>